<dbReference type="GO" id="GO:0004674">
    <property type="term" value="F:protein serine/threonine kinase activity"/>
    <property type="evidence" value="ECO:0007669"/>
    <property type="project" value="UniProtKB-KW"/>
</dbReference>
<dbReference type="CDD" id="cd16936">
    <property type="entry name" value="HATPase_RsbW-like"/>
    <property type="match status" value="1"/>
</dbReference>
<evidence type="ECO:0000313" key="4">
    <source>
        <dbReference type="Proteomes" id="UP000654947"/>
    </source>
</evidence>
<sequence>MDAGFSITLPRQAYTVAVVRDILDTHLHRGGLCRECVDDILLAVSEAGSNAVEHGAPDPDYTVETELGPRWCEVRVSHTGRAPDDAHLAELFAQETVPLPAPGTESGRGIVLMRYLMDEVAFQDEPRTMVVLRKRRTACDRPLESPPSERSTRYALL</sequence>
<dbReference type="InterPro" id="IPR003594">
    <property type="entry name" value="HATPase_dom"/>
</dbReference>
<feature type="domain" description="Histidine kinase/HSP90-like ATPase" evidence="2">
    <location>
        <begin position="14"/>
        <end position="134"/>
    </location>
</feature>
<keyword evidence="1" id="KW-0808">Transferase</keyword>
<comment type="caution">
    <text evidence="3">The sequence shown here is derived from an EMBL/GenBank/DDBJ whole genome shotgun (WGS) entry which is preliminary data.</text>
</comment>
<protein>
    <recommendedName>
        <fullName evidence="2">Histidine kinase/HSP90-like ATPase domain-containing protein</fullName>
    </recommendedName>
</protein>
<dbReference type="AlphaFoldDB" id="A0A918XBW5"/>
<dbReference type="PANTHER" id="PTHR35526">
    <property type="entry name" value="ANTI-SIGMA-F FACTOR RSBW-RELATED"/>
    <property type="match status" value="1"/>
</dbReference>
<dbReference type="InterPro" id="IPR036890">
    <property type="entry name" value="HATPase_C_sf"/>
</dbReference>
<keyword evidence="1" id="KW-0723">Serine/threonine-protein kinase</keyword>
<dbReference type="SUPFAM" id="SSF55874">
    <property type="entry name" value="ATPase domain of HSP90 chaperone/DNA topoisomerase II/histidine kinase"/>
    <property type="match status" value="1"/>
</dbReference>
<name>A0A918XBW5_9ACTN</name>
<dbReference type="EMBL" id="BMXL01000009">
    <property type="protein sequence ID" value="GHD25393.1"/>
    <property type="molecule type" value="Genomic_DNA"/>
</dbReference>
<reference evidence="3 4" key="1">
    <citation type="journal article" date="2014" name="Int. J. Syst. Evol. Microbiol.">
        <title>Complete genome sequence of Corynebacterium casei LMG S-19264T (=DSM 44701T), isolated from a smear-ripened cheese.</title>
        <authorList>
            <consortium name="US DOE Joint Genome Institute (JGI-PGF)"/>
            <person name="Walter F."/>
            <person name="Albersmeier A."/>
            <person name="Kalinowski J."/>
            <person name="Ruckert C."/>
        </authorList>
    </citation>
    <scope>NUCLEOTIDE SEQUENCE [LARGE SCALE GENOMIC DNA]</scope>
    <source>
        <strain evidence="3 4">KCTC 19473</strain>
    </source>
</reference>
<evidence type="ECO:0000256" key="1">
    <source>
        <dbReference type="ARBA" id="ARBA00022527"/>
    </source>
</evidence>
<dbReference type="Proteomes" id="UP000654947">
    <property type="component" value="Unassembled WGS sequence"/>
</dbReference>
<dbReference type="PANTHER" id="PTHR35526:SF3">
    <property type="entry name" value="ANTI-SIGMA-F FACTOR RSBW"/>
    <property type="match status" value="1"/>
</dbReference>
<dbReference type="Gene3D" id="3.30.565.10">
    <property type="entry name" value="Histidine kinase-like ATPase, C-terminal domain"/>
    <property type="match status" value="1"/>
</dbReference>
<dbReference type="Pfam" id="PF13581">
    <property type="entry name" value="HATPase_c_2"/>
    <property type="match status" value="1"/>
</dbReference>
<dbReference type="InterPro" id="IPR050267">
    <property type="entry name" value="Anti-sigma-factor_SerPK"/>
</dbReference>
<evidence type="ECO:0000259" key="2">
    <source>
        <dbReference type="Pfam" id="PF13581"/>
    </source>
</evidence>
<gene>
    <name evidence="3" type="ORF">GCM10007147_22650</name>
</gene>
<proteinExistence type="predicted"/>
<accession>A0A918XBW5</accession>
<dbReference type="RefSeq" id="WP_193517917.1">
    <property type="nucleotide sequence ID" value="NZ_BMXL01000009.1"/>
</dbReference>
<keyword evidence="1" id="KW-0418">Kinase</keyword>
<organism evidence="3 4">
    <name type="scientific">Nocardiopsis kunsanensis</name>
    <dbReference type="NCBI Taxonomy" id="141693"/>
    <lineage>
        <taxon>Bacteria</taxon>
        <taxon>Bacillati</taxon>
        <taxon>Actinomycetota</taxon>
        <taxon>Actinomycetes</taxon>
        <taxon>Streptosporangiales</taxon>
        <taxon>Nocardiopsidaceae</taxon>
        <taxon>Nocardiopsis</taxon>
    </lineage>
</organism>
<keyword evidence="4" id="KW-1185">Reference proteome</keyword>
<evidence type="ECO:0000313" key="3">
    <source>
        <dbReference type="EMBL" id="GHD25393.1"/>
    </source>
</evidence>